<evidence type="ECO:0000313" key="1">
    <source>
        <dbReference type="EMBL" id="RSU57999.1"/>
    </source>
</evidence>
<gene>
    <name evidence="1" type="ORF">DAH51_07075</name>
</gene>
<reference evidence="1 2" key="1">
    <citation type="submission" date="2018-07" db="EMBL/GenBank/DDBJ databases">
        <title>Genomic and Epidemiologic Investigation of an Indolent Hospital Outbreak.</title>
        <authorList>
            <person name="Johnson R.C."/>
            <person name="Deming C."/>
            <person name="Conlan S."/>
            <person name="Zellmer C.J."/>
            <person name="Michelin A.V."/>
            <person name="Lee-Lin S."/>
            <person name="Thomas P.J."/>
            <person name="Park M."/>
            <person name="Weingarten R.A."/>
            <person name="Less J."/>
            <person name="Dekker J.P."/>
            <person name="Frank K.M."/>
            <person name="Musser K.A."/>
            <person name="Mcquiston J.R."/>
            <person name="Henderson D.K."/>
            <person name="Lau A.F."/>
            <person name="Palmore T.N."/>
            <person name="Segre J.A."/>
        </authorList>
    </citation>
    <scope>NUCLEOTIDE SEQUENCE [LARGE SCALE GENOMIC DNA]</scope>
    <source>
        <strain evidence="1 2">SK-NIH.Env6_1116</strain>
    </source>
</reference>
<evidence type="ECO:0000313" key="2">
    <source>
        <dbReference type="Proteomes" id="UP000287401"/>
    </source>
</evidence>
<dbReference type="Proteomes" id="UP000287401">
    <property type="component" value="Unassembled WGS sequence"/>
</dbReference>
<protein>
    <submittedName>
        <fullName evidence="1">Uncharacterized protein</fullName>
    </submittedName>
</protein>
<dbReference type="AlphaFoldDB" id="A0A430BZ20"/>
<dbReference type="EMBL" id="QRAL01000006">
    <property type="protein sequence ID" value="RSU57999.1"/>
    <property type="molecule type" value="Genomic_DNA"/>
</dbReference>
<sequence>MIVAQYRSAHGSRIVIPLLLKADDGETVDEIAVSAWLRFADFPPAEATDDMPAAIAFTVETRDDKPGWLLIIPEADAAALAVGFYIITIKAGEDISDRFARLEIVEGAAG</sequence>
<comment type="caution">
    <text evidence="1">The sequence shown here is derived from an EMBL/GenBank/DDBJ whole genome shotgun (WGS) entry which is preliminary data.</text>
</comment>
<organism evidence="1 2">
    <name type="scientific">Sphingobium yanoikuyae</name>
    <name type="common">Sphingomonas yanoikuyae</name>
    <dbReference type="NCBI Taxonomy" id="13690"/>
    <lineage>
        <taxon>Bacteria</taxon>
        <taxon>Pseudomonadati</taxon>
        <taxon>Pseudomonadota</taxon>
        <taxon>Alphaproteobacteria</taxon>
        <taxon>Sphingomonadales</taxon>
        <taxon>Sphingomonadaceae</taxon>
        <taxon>Sphingobium</taxon>
    </lineage>
</organism>
<proteinExistence type="predicted"/>
<dbReference type="RefSeq" id="WP_125997799.1">
    <property type="nucleotide sequence ID" value="NZ_QRAL01000006.1"/>
</dbReference>
<accession>A0A430BZ20</accession>
<name>A0A430BZ20_SPHYA</name>